<feature type="chain" id="PRO_5040929065" evidence="2">
    <location>
        <begin position="23"/>
        <end position="139"/>
    </location>
</feature>
<accession>A0A9X2BWX2</accession>
<evidence type="ECO:0000256" key="1">
    <source>
        <dbReference type="SAM" id="MobiDB-lite"/>
    </source>
</evidence>
<dbReference type="AlphaFoldDB" id="A0A9X2BWX2"/>
<evidence type="ECO:0000256" key="2">
    <source>
        <dbReference type="SAM" id="SignalP"/>
    </source>
</evidence>
<protein>
    <submittedName>
        <fullName evidence="3">Uncharacterized protein</fullName>
    </submittedName>
</protein>
<reference evidence="3" key="1">
    <citation type="submission" date="2022-04" db="EMBL/GenBank/DDBJ databases">
        <title>Roseomonas acroporae sp. nov., isolated from coral Acropora digitifera.</title>
        <authorList>
            <person name="Sun H."/>
        </authorList>
    </citation>
    <scope>NUCLEOTIDE SEQUENCE</scope>
    <source>
        <strain evidence="3">NAR14</strain>
    </source>
</reference>
<evidence type="ECO:0000313" key="4">
    <source>
        <dbReference type="Proteomes" id="UP001139516"/>
    </source>
</evidence>
<keyword evidence="4" id="KW-1185">Reference proteome</keyword>
<dbReference type="RefSeq" id="WP_248668680.1">
    <property type="nucleotide sequence ID" value="NZ_JALPRX010000089.1"/>
</dbReference>
<organism evidence="3 4">
    <name type="scientific">Roseomonas acroporae</name>
    <dbReference type="NCBI Taxonomy" id="2937791"/>
    <lineage>
        <taxon>Bacteria</taxon>
        <taxon>Pseudomonadati</taxon>
        <taxon>Pseudomonadota</taxon>
        <taxon>Alphaproteobacteria</taxon>
        <taxon>Acetobacterales</taxon>
        <taxon>Roseomonadaceae</taxon>
        <taxon>Roseomonas</taxon>
    </lineage>
</organism>
<feature type="region of interest" description="Disordered" evidence="1">
    <location>
        <begin position="65"/>
        <end position="102"/>
    </location>
</feature>
<gene>
    <name evidence="3" type="ORF">M0638_19510</name>
</gene>
<evidence type="ECO:0000313" key="3">
    <source>
        <dbReference type="EMBL" id="MCK8786566.1"/>
    </source>
</evidence>
<comment type="caution">
    <text evidence="3">The sequence shown here is derived from an EMBL/GenBank/DDBJ whole genome shotgun (WGS) entry which is preliminary data.</text>
</comment>
<dbReference type="Proteomes" id="UP001139516">
    <property type="component" value="Unassembled WGS sequence"/>
</dbReference>
<keyword evidence="2" id="KW-0732">Signal</keyword>
<sequence length="139" mass="14970">MRGAALALGLLLAAAAGGPALAQRGEVHDVPWYQARPQILDETLRRCHRDARLMATYDCQNAEAAAASRLGQSQTRPPAQPPAQRDSSGLPEPDFNPRTNPFGYDALKRACSERGPGSAMYLPYCGQLDRYRSGGTSGR</sequence>
<dbReference type="EMBL" id="JALPRX010000089">
    <property type="protein sequence ID" value="MCK8786566.1"/>
    <property type="molecule type" value="Genomic_DNA"/>
</dbReference>
<name>A0A9X2BWX2_9PROT</name>
<proteinExistence type="predicted"/>
<feature type="signal peptide" evidence="2">
    <location>
        <begin position="1"/>
        <end position="22"/>
    </location>
</feature>